<keyword evidence="4" id="KW-1185">Reference proteome</keyword>
<reference evidence="3" key="1">
    <citation type="submission" date="2020-11" db="EMBL/GenBank/DDBJ databases">
        <title>Multidrug resistant novel bacterium Savagea serpentis sp. nov., isolated from the scats of a vine snake (Ahaetulla nasuta).</title>
        <authorList>
            <person name="Venkata Ramana V."/>
            <person name="Vikas Patil S."/>
            <person name="Yogita Lugani V."/>
        </authorList>
    </citation>
    <scope>NUCLEOTIDE SEQUENCE</scope>
    <source>
        <strain evidence="3">SN6</strain>
    </source>
</reference>
<evidence type="ECO:0000313" key="3">
    <source>
        <dbReference type="EMBL" id="MBF4502112.1"/>
    </source>
</evidence>
<gene>
    <name evidence="3" type="ORF">IRY55_12155</name>
</gene>
<dbReference type="Pfam" id="PF07435">
    <property type="entry name" value="YycH"/>
    <property type="match status" value="1"/>
</dbReference>
<feature type="transmembrane region" description="Helical" evidence="1">
    <location>
        <begin position="12"/>
        <end position="31"/>
    </location>
</feature>
<dbReference type="RefSeq" id="WP_194563600.1">
    <property type="nucleotide sequence ID" value="NZ_JADKPV010000008.1"/>
</dbReference>
<evidence type="ECO:0000313" key="4">
    <source>
        <dbReference type="Proteomes" id="UP000622653"/>
    </source>
</evidence>
<feature type="domain" description="Regulatory protein YycH" evidence="2">
    <location>
        <begin position="7"/>
        <end position="433"/>
    </location>
</feature>
<keyword evidence="1" id="KW-1133">Transmembrane helix</keyword>
<dbReference type="EMBL" id="JADKPV010000008">
    <property type="protein sequence ID" value="MBF4502112.1"/>
    <property type="molecule type" value="Genomic_DNA"/>
</dbReference>
<dbReference type="InterPro" id="IPR009996">
    <property type="entry name" value="YycH"/>
</dbReference>
<dbReference type="AlphaFoldDB" id="A0A8J7G645"/>
<evidence type="ECO:0000259" key="2">
    <source>
        <dbReference type="Pfam" id="PF07435"/>
    </source>
</evidence>
<proteinExistence type="predicted"/>
<protein>
    <recommendedName>
        <fullName evidence="2">Regulatory protein YycH domain-containing protein</fullName>
    </recommendedName>
</protein>
<keyword evidence="1" id="KW-0472">Membrane</keyword>
<accession>A0A8J7G645</accession>
<dbReference type="CDD" id="cd15787">
    <property type="entry name" value="YycH_N"/>
    <property type="match status" value="1"/>
</dbReference>
<organism evidence="3 4">
    <name type="scientific">Savagea serpentis</name>
    <dbReference type="NCBI Taxonomy" id="2785297"/>
    <lineage>
        <taxon>Bacteria</taxon>
        <taxon>Bacillati</taxon>
        <taxon>Bacillota</taxon>
        <taxon>Bacilli</taxon>
        <taxon>Bacillales</taxon>
        <taxon>Caryophanaceae</taxon>
        <taxon>Savagea</taxon>
    </lineage>
</organism>
<evidence type="ECO:0000256" key="1">
    <source>
        <dbReference type="SAM" id="Phobius"/>
    </source>
</evidence>
<dbReference type="Proteomes" id="UP000622653">
    <property type="component" value="Unassembled WGS sequence"/>
</dbReference>
<sequence length="440" mass="51708">MGLKYIETIKSVLLFVLVMISVALTFTIWTYTPNHETLDSAKTIDISIAEKKKVEQLITPYKAIYRNDVLRGTHEEVRLNELFEEMKDWSIRDLTLEREQFTKERVDELMNADQSLLLYYFGEVPFRIFENVIPVQDGNIPEGTFDRLVVTRLADQIEMHFINRKHEYYYTSTVSVPQLKRTEDFFLTWANELDVYEKVLGNTIAYLAIPQNKLTINQNMYYQEEITPTRFRDALFSDPNAVRRSQIGTVQEEYADNHALMTIDMQTKQLNYVYPSAESNEISIPSELLYQSIDFINEHGGWTDDYRYVYMNPITRYTRFKLFVEGLPVHSETKVSTEIVQQYGDGRVFRYTRPYYTFDATLLIERNLITLPSGVEVIEHMKRNPSVNLETIEDVIVGYIMQPDFDNRLFKLIPAWFYSVNGVWHHYDLEETGVARYGLG</sequence>
<dbReference type="Gene3D" id="3.30.310.160">
    <property type="entry name" value="YycH protein, domain 2"/>
    <property type="match status" value="1"/>
</dbReference>
<dbReference type="InterPro" id="IPR042274">
    <property type="entry name" value="YycH/YycI_2"/>
</dbReference>
<dbReference type="Gene3D" id="3.10.450.310">
    <property type="match status" value="1"/>
</dbReference>
<comment type="caution">
    <text evidence="3">The sequence shown here is derived from an EMBL/GenBank/DDBJ whole genome shotgun (WGS) entry which is preliminary data.</text>
</comment>
<keyword evidence="1" id="KW-0812">Transmembrane</keyword>
<name>A0A8J7G645_9BACL</name>